<protein>
    <submittedName>
        <fullName evidence="1">Uncharacterized protein</fullName>
    </submittedName>
</protein>
<dbReference type="AlphaFoldDB" id="A0A0E9T6S6"/>
<dbReference type="EMBL" id="GBXM01059440">
    <property type="protein sequence ID" value="JAH49137.1"/>
    <property type="molecule type" value="Transcribed_RNA"/>
</dbReference>
<reference evidence="1" key="1">
    <citation type="submission" date="2014-11" db="EMBL/GenBank/DDBJ databases">
        <authorList>
            <person name="Amaro Gonzalez C."/>
        </authorList>
    </citation>
    <scope>NUCLEOTIDE SEQUENCE</scope>
</reference>
<reference evidence="1" key="2">
    <citation type="journal article" date="2015" name="Fish Shellfish Immunol.">
        <title>Early steps in the European eel (Anguilla anguilla)-Vibrio vulnificus interaction in the gills: Role of the RtxA13 toxin.</title>
        <authorList>
            <person name="Callol A."/>
            <person name="Pajuelo D."/>
            <person name="Ebbesson L."/>
            <person name="Teles M."/>
            <person name="MacKenzie S."/>
            <person name="Amaro C."/>
        </authorList>
    </citation>
    <scope>NUCLEOTIDE SEQUENCE</scope>
</reference>
<evidence type="ECO:0000313" key="1">
    <source>
        <dbReference type="EMBL" id="JAH49137.1"/>
    </source>
</evidence>
<sequence>MFTIVGSNVGERIYNSYACLAYSSRVTDRGLMRHVVCTLGPVFAHIFSYFQAALDAQSGSSSVYHLSFTYCSGHIRSWEA</sequence>
<proteinExistence type="predicted"/>
<organism evidence="1">
    <name type="scientific">Anguilla anguilla</name>
    <name type="common">European freshwater eel</name>
    <name type="synonym">Muraena anguilla</name>
    <dbReference type="NCBI Taxonomy" id="7936"/>
    <lineage>
        <taxon>Eukaryota</taxon>
        <taxon>Metazoa</taxon>
        <taxon>Chordata</taxon>
        <taxon>Craniata</taxon>
        <taxon>Vertebrata</taxon>
        <taxon>Euteleostomi</taxon>
        <taxon>Actinopterygii</taxon>
        <taxon>Neopterygii</taxon>
        <taxon>Teleostei</taxon>
        <taxon>Anguilliformes</taxon>
        <taxon>Anguillidae</taxon>
        <taxon>Anguilla</taxon>
    </lineage>
</organism>
<accession>A0A0E9T6S6</accession>
<name>A0A0E9T6S6_ANGAN</name>